<feature type="compositionally biased region" description="Basic and acidic residues" evidence="1">
    <location>
        <begin position="128"/>
        <end position="145"/>
    </location>
</feature>
<gene>
    <name evidence="3" type="ORF">LZ538_02745</name>
</gene>
<sequence>MRSVHGLVVGAAAVLGALNGSAVHAQYSIAAPDPDAPHIMCKAYKVGTNDVWASGEAPNVRESYSRFEYYARKYDENLRSDCQRFTNIDPDYRKSFEPGETYQGSFGDTYTLIQAPFLPEDWSTTPTPEEKTKAQAEKKGRKGEAAKPATAEAASPEPKKSAAQIAAEEAAARKAKYEAEFQAKQDEYERQLAERERKIQEFNELTAKMEAQKQANLAAAAAAADAYKKEQDKYADVVRQHQDEVARYEAQVNGTAANPPAGKPGRFQVTGGIVDTRDAAMASLMRDPRGPQITDIRCDEITFYNPPKWSCFGFVIETRTPGQGSAQ</sequence>
<organism evidence="3 4">
    <name type="scientific">Sphingomonas hankyongi</name>
    <dbReference type="NCBI Taxonomy" id="2908209"/>
    <lineage>
        <taxon>Bacteria</taxon>
        <taxon>Pseudomonadati</taxon>
        <taxon>Pseudomonadota</taxon>
        <taxon>Alphaproteobacteria</taxon>
        <taxon>Sphingomonadales</taxon>
        <taxon>Sphingomonadaceae</taxon>
        <taxon>Sphingomonas</taxon>
    </lineage>
</organism>
<evidence type="ECO:0000256" key="1">
    <source>
        <dbReference type="SAM" id="MobiDB-lite"/>
    </source>
</evidence>
<evidence type="ECO:0008006" key="5">
    <source>
        <dbReference type="Google" id="ProtNLM"/>
    </source>
</evidence>
<proteinExistence type="predicted"/>
<comment type="caution">
    <text evidence="3">The sequence shown here is derived from an EMBL/GenBank/DDBJ whole genome shotgun (WGS) entry which is preliminary data.</text>
</comment>
<accession>A0ABT0RZD9</accession>
<feature type="region of interest" description="Disordered" evidence="1">
    <location>
        <begin position="119"/>
        <end position="163"/>
    </location>
</feature>
<dbReference type="RefSeq" id="WP_249830463.1">
    <property type="nucleotide sequence ID" value="NZ_JAMGBE010000001.1"/>
</dbReference>
<dbReference type="EMBL" id="JAMGBE010000001">
    <property type="protein sequence ID" value="MCL6728972.1"/>
    <property type="molecule type" value="Genomic_DNA"/>
</dbReference>
<evidence type="ECO:0000256" key="2">
    <source>
        <dbReference type="SAM" id="SignalP"/>
    </source>
</evidence>
<feature type="signal peptide" evidence="2">
    <location>
        <begin position="1"/>
        <end position="25"/>
    </location>
</feature>
<evidence type="ECO:0000313" key="3">
    <source>
        <dbReference type="EMBL" id="MCL6728972.1"/>
    </source>
</evidence>
<keyword evidence="2" id="KW-0732">Signal</keyword>
<evidence type="ECO:0000313" key="4">
    <source>
        <dbReference type="Proteomes" id="UP001165342"/>
    </source>
</evidence>
<dbReference type="Proteomes" id="UP001165342">
    <property type="component" value="Unassembled WGS sequence"/>
</dbReference>
<keyword evidence="4" id="KW-1185">Reference proteome</keyword>
<name>A0ABT0RZD9_9SPHN</name>
<protein>
    <recommendedName>
        <fullName evidence="5">TolA protein</fullName>
    </recommendedName>
</protein>
<feature type="compositionally biased region" description="Low complexity" evidence="1">
    <location>
        <begin position="146"/>
        <end position="163"/>
    </location>
</feature>
<feature type="chain" id="PRO_5045366401" description="TolA protein" evidence="2">
    <location>
        <begin position="26"/>
        <end position="327"/>
    </location>
</feature>
<reference evidence="3" key="1">
    <citation type="submission" date="2022-05" db="EMBL/GenBank/DDBJ databases">
        <authorList>
            <person name="Jo J.-H."/>
            <person name="Im W.-T."/>
        </authorList>
    </citation>
    <scope>NUCLEOTIDE SEQUENCE</scope>
    <source>
        <strain evidence="3">SE220</strain>
    </source>
</reference>